<keyword evidence="10" id="KW-1185">Reference proteome</keyword>
<comment type="similarity">
    <text evidence="7">Belongs to the TRAP transporter small permease family.</text>
</comment>
<evidence type="ECO:0000313" key="9">
    <source>
        <dbReference type="EMBL" id="MFC3230187.1"/>
    </source>
</evidence>
<keyword evidence="2 7" id="KW-0813">Transport</keyword>
<keyword evidence="4 7" id="KW-0812">Transmembrane</keyword>
<gene>
    <name evidence="9" type="ORF">ACFOGJ_23255</name>
</gene>
<dbReference type="RefSeq" id="WP_379905117.1">
    <property type="nucleotide sequence ID" value="NZ_JBHRTR010000036.1"/>
</dbReference>
<comment type="subcellular location">
    <subcellularLocation>
        <location evidence="7">Cell inner membrane</location>
        <topology evidence="7">Multi-pass membrane protein</topology>
    </subcellularLocation>
    <subcellularLocation>
        <location evidence="1">Cell membrane</location>
        <topology evidence="1">Multi-pass membrane protein</topology>
    </subcellularLocation>
</comment>
<protein>
    <recommendedName>
        <fullName evidence="7">TRAP transporter small permease protein</fullName>
    </recommendedName>
</protein>
<evidence type="ECO:0000256" key="7">
    <source>
        <dbReference type="RuleBase" id="RU369079"/>
    </source>
</evidence>
<proteinExistence type="inferred from homology"/>
<comment type="caution">
    <text evidence="9">The sequence shown here is derived from an EMBL/GenBank/DDBJ whole genome shotgun (WGS) entry which is preliminary data.</text>
</comment>
<keyword evidence="7" id="KW-0997">Cell inner membrane</keyword>
<evidence type="ECO:0000313" key="10">
    <source>
        <dbReference type="Proteomes" id="UP001595528"/>
    </source>
</evidence>
<comment type="function">
    <text evidence="7">Part of the tripartite ATP-independent periplasmic (TRAP) transport system.</text>
</comment>
<feature type="transmembrane region" description="Helical" evidence="7">
    <location>
        <begin position="95"/>
        <end position="119"/>
    </location>
</feature>
<feature type="transmembrane region" description="Helical" evidence="7">
    <location>
        <begin position="21"/>
        <end position="43"/>
    </location>
</feature>
<feature type="domain" description="Tripartite ATP-independent periplasmic transporters DctQ component" evidence="8">
    <location>
        <begin position="36"/>
        <end position="163"/>
    </location>
</feature>
<sequence>MATAGTTSPYRRIAAGIARVVELWALAGGGLLLAVVLVTAWSMTGNILFDQPVTGDFEIVEVCVAVAVFAFLPYCQLTGANVSADIFTQGAGPRWIAAFAVLASLVALGFAALLFWRMALGMQDYREYEELTMVYQFPIWIAFVPILVSLALLVLSAAVTLVDACMGRPHRTMQGGGE</sequence>
<accession>A0ABV7L6C8</accession>
<comment type="subunit">
    <text evidence="7">The complex comprises the extracytoplasmic solute receptor protein and the two transmembrane proteins.</text>
</comment>
<dbReference type="Pfam" id="PF04290">
    <property type="entry name" value="DctQ"/>
    <property type="match status" value="1"/>
</dbReference>
<dbReference type="Proteomes" id="UP001595528">
    <property type="component" value="Unassembled WGS sequence"/>
</dbReference>
<evidence type="ECO:0000256" key="6">
    <source>
        <dbReference type="ARBA" id="ARBA00023136"/>
    </source>
</evidence>
<feature type="transmembrane region" description="Helical" evidence="7">
    <location>
        <begin position="55"/>
        <end position="74"/>
    </location>
</feature>
<evidence type="ECO:0000256" key="3">
    <source>
        <dbReference type="ARBA" id="ARBA00022475"/>
    </source>
</evidence>
<evidence type="ECO:0000256" key="2">
    <source>
        <dbReference type="ARBA" id="ARBA00022448"/>
    </source>
</evidence>
<feature type="transmembrane region" description="Helical" evidence="7">
    <location>
        <begin position="139"/>
        <end position="162"/>
    </location>
</feature>
<dbReference type="EMBL" id="JBHRTR010000036">
    <property type="protein sequence ID" value="MFC3230187.1"/>
    <property type="molecule type" value="Genomic_DNA"/>
</dbReference>
<keyword evidence="3" id="KW-1003">Cell membrane</keyword>
<evidence type="ECO:0000256" key="5">
    <source>
        <dbReference type="ARBA" id="ARBA00022989"/>
    </source>
</evidence>
<evidence type="ECO:0000256" key="4">
    <source>
        <dbReference type="ARBA" id="ARBA00022692"/>
    </source>
</evidence>
<dbReference type="InterPro" id="IPR055348">
    <property type="entry name" value="DctQ"/>
</dbReference>
<reference evidence="10" key="1">
    <citation type="journal article" date="2019" name="Int. J. Syst. Evol. Microbiol.">
        <title>The Global Catalogue of Microorganisms (GCM) 10K type strain sequencing project: providing services to taxonomists for standard genome sequencing and annotation.</title>
        <authorList>
            <consortium name="The Broad Institute Genomics Platform"/>
            <consortium name="The Broad Institute Genome Sequencing Center for Infectious Disease"/>
            <person name="Wu L."/>
            <person name="Ma J."/>
        </authorList>
    </citation>
    <scope>NUCLEOTIDE SEQUENCE [LARGE SCALE GENOMIC DNA]</scope>
    <source>
        <strain evidence="10">KCTC 42964</strain>
    </source>
</reference>
<keyword evidence="6 7" id="KW-0472">Membrane</keyword>
<evidence type="ECO:0000256" key="1">
    <source>
        <dbReference type="ARBA" id="ARBA00004651"/>
    </source>
</evidence>
<keyword evidence="5 7" id="KW-1133">Transmembrane helix</keyword>
<evidence type="ECO:0000259" key="8">
    <source>
        <dbReference type="Pfam" id="PF04290"/>
    </source>
</evidence>
<name>A0ABV7L6C8_9PROT</name>
<organism evidence="9 10">
    <name type="scientific">Marinibaculum pumilum</name>
    <dbReference type="NCBI Taxonomy" id="1766165"/>
    <lineage>
        <taxon>Bacteria</taxon>
        <taxon>Pseudomonadati</taxon>
        <taxon>Pseudomonadota</taxon>
        <taxon>Alphaproteobacteria</taxon>
        <taxon>Rhodospirillales</taxon>
        <taxon>Rhodospirillaceae</taxon>
        <taxon>Marinibaculum</taxon>
    </lineage>
</organism>